<feature type="transmembrane region" description="Helical" evidence="6">
    <location>
        <begin position="46"/>
        <end position="68"/>
    </location>
</feature>
<keyword evidence="3 6" id="KW-0812">Transmembrane</keyword>
<accession>A0A9D3LXX8</accession>
<comment type="subcellular location">
    <subcellularLocation>
        <location evidence="1">Membrane</location>
    </subcellularLocation>
</comment>
<evidence type="ECO:0000256" key="1">
    <source>
        <dbReference type="ARBA" id="ARBA00004370"/>
    </source>
</evidence>
<evidence type="ECO:0000313" key="7">
    <source>
        <dbReference type="EMBL" id="KAG5839086.1"/>
    </source>
</evidence>
<comment type="caution">
    <text evidence="7">The sequence shown here is derived from an EMBL/GenBank/DDBJ whole genome shotgun (WGS) entry which is preliminary data.</text>
</comment>
<feature type="transmembrane region" description="Helical" evidence="6">
    <location>
        <begin position="94"/>
        <end position="120"/>
    </location>
</feature>
<dbReference type="PANTHER" id="PTHR13999">
    <property type="entry name" value="INTERFERON INDUCIBLE TRANSMEMBRANE PROTEIN"/>
    <property type="match status" value="1"/>
</dbReference>
<keyword evidence="4 6" id="KW-1133">Transmembrane helix</keyword>
<dbReference type="InterPro" id="IPR007593">
    <property type="entry name" value="CD225/Dispanin_fam"/>
</dbReference>
<evidence type="ECO:0000256" key="5">
    <source>
        <dbReference type="ARBA" id="ARBA00023136"/>
    </source>
</evidence>
<dbReference type="Proteomes" id="UP001044222">
    <property type="component" value="Chromosome 11"/>
</dbReference>
<organism evidence="7 8">
    <name type="scientific">Anguilla anguilla</name>
    <name type="common">European freshwater eel</name>
    <name type="synonym">Muraena anguilla</name>
    <dbReference type="NCBI Taxonomy" id="7936"/>
    <lineage>
        <taxon>Eukaryota</taxon>
        <taxon>Metazoa</taxon>
        <taxon>Chordata</taxon>
        <taxon>Craniata</taxon>
        <taxon>Vertebrata</taxon>
        <taxon>Euteleostomi</taxon>
        <taxon>Actinopterygii</taxon>
        <taxon>Neopterygii</taxon>
        <taxon>Teleostei</taxon>
        <taxon>Anguilliformes</taxon>
        <taxon>Anguillidae</taxon>
        <taxon>Anguilla</taxon>
    </lineage>
</organism>
<keyword evidence="5 6" id="KW-0472">Membrane</keyword>
<gene>
    <name evidence="7" type="ORF">ANANG_G00201200</name>
</gene>
<evidence type="ECO:0000256" key="2">
    <source>
        <dbReference type="ARBA" id="ARBA00006843"/>
    </source>
</evidence>
<evidence type="ECO:0000256" key="3">
    <source>
        <dbReference type="ARBA" id="ARBA00022692"/>
    </source>
</evidence>
<protein>
    <submittedName>
        <fullName evidence="7">Uncharacterized protein</fullName>
    </submittedName>
</protein>
<reference evidence="7" key="1">
    <citation type="submission" date="2021-01" db="EMBL/GenBank/DDBJ databases">
        <title>A chromosome-scale assembly of European eel, Anguilla anguilla.</title>
        <authorList>
            <person name="Henkel C."/>
            <person name="Jong-Raadsen S.A."/>
            <person name="Dufour S."/>
            <person name="Weltzien F.-A."/>
            <person name="Palstra A.P."/>
            <person name="Pelster B."/>
            <person name="Spaink H.P."/>
            <person name="Van Den Thillart G.E."/>
            <person name="Jansen H."/>
            <person name="Zahm M."/>
            <person name="Klopp C."/>
            <person name="Cedric C."/>
            <person name="Louis A."/>
            <person name="Berthelot C."/>
            <person name="Parey E."/>
            <person name="Roest Crollius H."/>
            <person name="Montfort J."/>
            <person name="Robinson-Rechavi M."/>
            <person name="Bucao C."/>
            <person name="Bouchez O."/>
            <person name="Gislard M."/>
            <person name="Lluch J."/>
            <person name="Milhes M."/>
            <person name="Lampietro C."/>
            <person name="Lopez Roques C."/>
            <person name="Donnadieu C."/>
            <person name="Braasch I."/>
            <person name="Desvignes T."/>
            <person name="Postlethwait J."/>
            <person name="Bobe J."/>
            <person name="Guiguen Y."/>
            <person name="Dirks R."/>
        </authorList>
    </citation>
    <scope>NUCLEOTIDE SEQUENCE</scope>
    <source>
        <strain evidence="7">Tag_6206</strain>
        <tissue evidence="7">Liver</tissue>
    </source>
</reference>
<sequence length="132" mass="14932">MQCPAECVPMQPNTYERLKDPRDAAMVNNASPRIMMAPIPPPRDHIVWSLFNFFYMNAFCLGFVALYFSIKSRDRKVVGDLEGAREYASTARCLNIVALCLTLLFVIVIIVLLAAGAIALQENIRQIMKDRH</sequence>
<keyword evidence="8" id="KW-1185">Reference proteome</keyword>
<evidence type="ECO:0000313" key="8">
    <source>
        <dbReference type="Proteomes" id="UP001044222"/>
    </source>
</evidence>
<evidence type="ECO:0000256" key="6">
    <source>
        <dbReference type="SAM" id="Phobius"/>
    </source>
</evidence>
<dbReference type="Pfam" id="PF04505">
    <property type="entry name" value="CD225"/>
    <property type="match status" value="1"/>
</dbReference>
<evidence type="ECO:0000256" key="4">
    <source>
        <dbReference type="ARBA" id="ARBA00022989"/>
    </source>
</evidence>
<proteinExistence type="inferred from homology"/>
<comment type="similarity">
    <text evidence="2">Belongs to the CD225/Dispanin family.</text>
</comment>
<dbReference type="EMBL" id="JAFIRN010000011">
    <property type="protein sequence ID" value="KAG5839086.1"/>
    <property type="molecule type" value="Genomic_DNA"/>
</dbReference>
<name>A0A9D3LXX8_ANGAN</name>
<dbReference type="GO" id="GO:0005886">
    <property type="term" value="C:plasma membrane"/>
    <property type="evidence" value="ECO:0007669"/>
    <property type="project" value="TreeGrafter"/>
</dbReference>
<dbReference type="InterPro" id="IPR051517">
    <property type="entry name" value="IFITM_antiviral_protein"/>
</dbReference>
<dbReference type="AlphaFoldDB" id="A0A9D3LXX8"/>